<dbReference type="AlphaFoldDB" id="A0A7R9H3L2"/>
<organism evidence="1">
    <name type="scientific">Timema poppense</name>
    <name type="common">Walking stick</name>
    <dbReference type="NCBI Taxonomy" id="170557"/>
    <lineage>
        <taxon>Eukaryota</taxon>
        <taxon>Metazoa</taxon>
        <taxon>Ecdysozoa</taxon>
        <taxon>Arthropoda</taxon>
        <taxon>Hexapoda</taxon>
        <taxon>Insecta</taxon>
        <taxon>Pterygota</taxon>
        <taxon>Neoptera</taxon>
        <taxon>Polyneoptera</taxon>
        <taxon>Phasmatodea</taxon>
        <taxon>Timematodea</taxon>
        <taxon>Timematoidea</taxon>
        <taxon>Timematidae</taxon>
        <taxon>Timema</taxon>
    </lineage>
</organism>
<evidence type="ECO:0000313" key="1">
    <source>
        <dbReference type="EMBL" id="CAD7407658.1"/>
    </source>
</evidence>
<protein>
    <submittedName>
        <fullName evidence="1">Uncharacterized protein</fullName>
    </submittedName>
</protein>
<proteinExistence type="predicted"/>
<reference evidence="1" key="1">
    <citation type="submission" date="2020-11" db="EMBL/GenBank/DDBJ databases">
        <authorList>
            <person name="Tran Van P."/>
        </authorList>
    </citation>
    <scope>NUCLEOTIDE SEQUENCE</scope>
</reference>
<sequence>MAARVCLSARGKMKVNAFPRNDSPKCETPTESMVLNRSGCNRQLFSSTDNTSNTITNNNIDASYNSTNNDAATFSETANNIDILQGQSYNVSTKSSHLNYS</sequence>
<dbReference type="EMBL" id="OD003369">
    <property type="protein sequence ID" value="CAD7407658.1"/>
    <property type="molecule type" value="Genomic_DNA"/>
</dbReference>
<name>A0A7R9H3L2_TIMPO</name>
<accession>A0A7R9H3L2</accession>
<gene>
    <name evidence="1" type="ORF">TPSB3V08_LOCUS5997</name>
</gene>